<keyword evidence="2" id="KW-0732">Signal</keyword>
<gene>
    <name evidence="3" type="ORF">LKMONMHP_0717</name>
</gene>
<sequence>MRPPLPALALLLAAGPALAHESGGQHGGRIADAGPYHLELVTRDATVELYILDGRAKPLPAAGFKGRATLVADGKAARIPLAPSEDGSRLTGQAGSPLPARPKGAVQVTAPDGATATGTFN</sequence>
<accession>A0ABQ4T4I5</accession>
<feature type="signal peptide" evidence="2">
    <location>
        <begin position="1"/>
        <end position="19"/>
    </location>
</feature>
<evidence type="ECO:0000313" key="3">
    <source>
        <dbReference type="EMBL" id="GJE25874.1"/>
    </source>
</evidence>
<reference evidence="3" key="1">
    <citation type="journal article" date="2021" name="Front. Microbiol.">
        <title>Comprehensive Comparative Genomics and Phenotyping of Methylobacterium Species.</title>
        <authorList>
            <person name="Alessa O."/>
            <person name="Ogura Y."/>
            <person name="Fujitani Y."/>
            <person name="Takami H."/>
            <person name="Hayashi T."/>
            <person name="Sahin N."/>
            <person name="Tani A."/>
        </authorList>
    </citation>
    <scope>NUCLEOTIDE SEQUENCE</scope>
    <source>
        <strain evidence="3">NBRC 15689</strain>
    </source>
</reference>
<keyword evidence="4" id="KW-1185">Reference proteome</keyword>
<dbReference type="RefSeq" id="WP_238309833.1">
    <property type="nucleotide sequence ID" value="NZ_BPQV01000002.1"/>
</dbReference>
<name>A0ABQ4T4I5_METOR</name>
<evidence type="ECO:0000256" key="2">
    <source>
        <dbReference type="SAM" id="SignalP"/>
    </source>
</evidence>
<feature type="chain" id="PRO_5045676248" evidence="2">
    <location>
        <begin position="20"/>
        <end position="121"/>
    </location>
</feature>
<protein>
    <submittedName>
        <fullName evidence="3">Uncharacterized protein</fullName>
    </submittedName>
</protein>
<evidence type="ECO:0000256" key="1">
    <source>
        <dbReference type="SAM" id="MobiDB-lite"/>
    </source>
</evidence>
<dbReference type="EMBL" id="BPQV01000002">
    <property type="protein sequence ID" value="GJE25874.1"/>
    <property type="molecule type" value="Genomic_DNA"/>
</dbReference>
<evidence type="ECO:0000313" key="4">
    <source>
        <dbReference type="Proteomes" id="UP001055156"/>
    </source>
</evidence>
<proteinExistence type="predicted"/>
<comment type="caution">
    <text evidence="3">The sequence shown here is derived from an EMBL/GenBank/DDBJ whole genome shotgun (WGS) entry which is preliminary data.</text>
</comment>
<reference evidence="3" key="2">
    <citation type="submission" date="2021-08" db="EMBL/GenBank/DDBJ databases">
        <authorList>
            <person name="Tani A."/>
            <person name="Ola A."/>
            <person name="Ogura Y."/>
            <person name="Katsura K."/>
            <person name="Hayashi T."/>
        </authorList>
    </citation>
    <scope>NUCLEOTIDE SEQUENCE</scope>
    <source>
        <strain evidence="3">NBRC 15689</strain>
    </source>
</reference>
<feature type="region of interest" description="Disordered" evidence="1">
    <location>
        <begin position="80"/>
        <end position="121"/>
    </location>
</feature>
<dbReference type="Proteomes" id="UP001055156">
    <property type="component" value="Unassembled WGS sequence"/>
</dbReference>
<organism evidence="3 4">
    <name type="scientific">Methylobacterium organophilum</name>
    <dbReference type="NCBI Taxonomy" id="410"/>
    <lineage>
        <taxon>Bacteria</taxon>
        <taxon>Pseudomonadati</taxon>
        <taxon>Pseudomonadota</taxon>
        <taxon>Alphaproteobacteria</taxon>
        <taxon>Hyphomicrobiales</taxon>
        <taxon>Methylobacteriaceae</taxon>
        <taxon>Methylobacterium</taxon>
    </lineage>
</organism>